<reference evidence="5" key="1">
    <citation type="journal article" date="2019" name="Int. J. Syst. Evol. Microbiol.">
        <title>The Global Catalogue of Microorganisms (GCM) 10K type strain sequencing project: providing services to taxonomists for standard genome sequencing and annotation.</title>
        <authorList>
            <consortium name="The Broad Institute Genomics Platform"/>
            <consortium name="The Broad Institute Genome Sequencing Center for Infectious Disease"/>
            <person name="Wu L."/>
            <person name="Ma J."/>
        </authorList>
    </citation>
    <scope>NUCLEOTIDE SEQUENCE [LARGE SCALE GENOMIC DNA]</scope>
    <source>
        <strain evidence="5">CGMCC 1.12237</strain>
    </source>
</reference>
<dbReference type="InterPro" id="IPR003797">
    <property type="entry name" value="DegV"/>
</dbReference>
<dbReference type="NCBIfam" id="TIGR00762">
    <property type="entry name" value="DegV"/>
    <property type="match status" value="1"/>
</dbReference>
<dbReference type="Proteomes" id="UP001596147">
    <property type="component" value="Unassembled WGS sequence"/>
</dbReference>
<proteinExistence type="predicted"/>
<evidence type="ECO:0000256" key="1">
    <source>
        <dbReference type="ARBA" id="ARBA00003238"/>
    </source>
</evidence>
<dbReference type="PANTHER" id="PTHR33434:SF3">
    <property type="entry name" value="DEGV DOMAIN-CONTAINING PROTEIN YITS"/>
    <property type="match status" value="1"/>
</dbReference>
<dbReference type="Gene3D" id="3.40.50.10170">
    <property type="match status" value="1"/>
</dbReference>
<sequence>MKMKLFADSACDLPLSFFQENNVQLIPLQVHIGDEEYLDLETIQPETVYDAINSGKMPKTSQASPQRFEQVFTELAKSGESGLYIAFSSELSGTYQTAVMIHDQVKEEYPDLDLTIIDSKCASIGYGLCVQVAAKLLNEGKTKEEIIENVTFHCEHMEHLFTVEDLDFLARGGRLSKASAFLGGLLNIKPLLHVEDGKLVPIEKIRGKKKLLKRIIDLMEERGEDLANQTIGISHGNDIGIANEIKAMIEERFGTKNFYINIIGSVIAAHTGQGTLAIFFLNKKQ</sequence>
<keyword evidence="3" id="KW-0812">Transmembrane</keyword>
<organism evidence="4 5">
    <name type="scientific">Lederbergia graminis</name>
    <dbReference type="NCBI Taxonomy" id="735518"/>
    <lineage>
        <taxon>Bacteria</taxon>
        <taxon>Bacillati</taxon>
        <taxon>Bacillota</taxon>
        <taxon>Bacilli</taxon>
        <taxon>Bacillales</taxon>
        <taxon>Bacillaceae</taxon>
        <taxon>Lederbergia</taxon>
    </lineage>
</organism>
<evidence type="ECO:0000313" key="4">
    <source>
        <dbReference type="EMBL" id="MFC5464013.1"/>
    </source>
</evidence>
<evidence type="ECO:0000256" key="2">
    <source>
        <dbReference type="ARBA" id="ARBA00023121"/>
    </source>
</evidence>
<keyword evidence="3" id="KW-0472">Membrane</keyword>
<dbReference type="PROSITE" id="PS51482">
    <property type="entry name" value="DEGV"/>
    <property type="match status" value="1"/>
</dbReference>
<comment type="caution">
    <text evidence="4">The sequence shown here is derived from an EMBL/GenBank/DDBJ whole genome shotgun (WGS) entry which is preliminary data.</text>
</comment>
<keyword evidence="3" id="KW-1133">Transmembrane helix</keyword>
<dbReference type="EMBL" id="JBHSMC010000001">
    <property type="protein sequence ID" value="MFC5464013.1"/>
    <property type="molecule type" value="Genomic_DNA"/>
</dbReference>
<dbReference type="InterPro" id="IPR050270">
    <property type="entry name" value="DegV_domain_contain"/>
</dbReference>
<evidence type="ECO:0000313" key="5">
    <source>
        <dbReference type="Proteomes" id="UP001596147"/>
    </source>
</evidence>
<name>A0ABW0LE00_9BACI</name>
<dbReference type="InterPro" id="IPR043168">
    <property type="entry name" value="DegV_C"/>
</dbReference>
<protein>
    <submittedName>
        <fullName evidence="4">DegV family protein</fullName>
    </submittedName>
</protein>
<evidence type="ECO:0000256" key="3">
    <source>
        <dbReference type="SAM" id="Phobius"/>
    </source>
</evidence>
<keyword evidence="2" id="KW-0446">Lipid-binding</keyword>
<comment type="function">
    <text evidence="1">May bind long-chain fatty acids, such as palmitate, and may play a role in lipid transport or fatty acid metabolism.</text>
</comment>
<dbReference type="Gene3D" id="3.30.1180.10">
    <property type="match status" value="1"/>
</dbReference>
<dbReference type="PANTHER" id="PTHR33434">
    <property type="entry name" value="DEGV DOMAIN-CONTAINING PROTEIN DR_1986-RELATED"/>
    <property type="match status" value="1"/>
</dbReference>
<dbReference type="Pfam" id="PF02645">
    <property type="entry name" value="DegV"/>
    <property type="match status" value="1"/>
</dbReference>
<keyword evidence="5" id="KW-1185">Reference proteome</keyword>
<gene>
    <name evidence="4" type="ORF">ACFPM4_04470</name>
</gene>
<dbReference type="RefSeq" id="WP_144924367.1">
    <property type="nucleotide sequence ID" value="NZ_JBHSMC010000001.1"/>
</dbReference>
<feature type="transmembrane region" description="Helical" evidence="3">
    <location>
        <begin position="258"/>
        <end position="281"/>
    </location>
</feature>
<dbReference type="SUPFAM" id="SSF82549">
    <property type="entry name" value="DAK1/DegV-like"/>
    <property type="match status" value="1"/>
</dbReference>
<accession>A0ABW0LE00</accession>